<dbReference type="EMBL" id="VUJX02000002">
    <property type="protein sequence ID" value="KAL0940547.1"/>
    <property type="molecule type" value="Genomic_DNA"/>
</dbReference>
<gene>
    <name evidence="1" type="ORF">CTRU02_203310</name>
</gene>
<sequence length="216" mass="23394">MRLSQVVLAAASGVQLASQPTLRNVTFSGDCSSNTADIDTGNIDFQLFNISTVTPIAGHGVCEAVLSYEDWPVGYSMAITDATLRGHLKLPKATKLFRFKTTVFTTFPSVAEFVLPDLAREGDFDGYIQAPALGLDPQIWTSPCRLSDEEPGNWTVTIRTLADVQVTRRSELEPGAVAYVPARLAVGTPPLVIDDDVVKLYLNMQWKPCAESQASG</sequence>
<accession>A0ACC3Z8W2</accession>
<proteinExistence type="predicted"/>
<evidence type="ECO:0000313" key="2">
    <source>
        <dbReference type="Proteomes" id="UP000805649"/>
    </source>
</evidence>
<evidence type="ECO:0000313" key="1">
    <source>
        <dbReference type="EMBL" id="KAL0940547.1"/>
    </source>
</evidence>
<protein>
    <submittedName>
        <fullName evidence="1">Uncharacterized protein</fullName>
    </submittedName>
</protein>
<organism evidence="1 2">
    <name type="scientific">Colletotrichum truncatum</name>
    <name type="common">Anthracnose fungus</name>
    <name type="synonym">Colletotrichum capsici</name>
    <dbReference type="NCBI Taxonomy" id="5467"/>
    <lineage>
        <taxon>Eukaryota</taxon>
        <taxon>Fungi</taxon>
        <taxon>Dikarya</taxon>
        <taxon>Ascomycota</taxon>
        <taxon>Pezizomycotina</taxon>
        <taxon>Sordariomycetes</taxon>
        <taxon>Hypocreomycetidae</taxon>
        <taxon>Glomerellales</taxon>
        <taxon>Glomerellaceae</taxon>
        <taxon>Colletotrichum</taxon>
        <taxon>Colletotrichum truncatum species complex</taxon>
    </lineage>
</organism>
<keyword evidence="2" id="KW-1185">Reference proteome</keyword>
<dbReference type="Proteomes" id="UP000805649">
    <property type="component" value="Unassembled WGS sequence"/>
</dbReference>
<comment type="caution">
    <text evidence="1">The sequence shown here is derived from an EMBL/GenBank/DDBJ whole genome shotgun (WGS) entry which is preliminary data.</text>
</comment>
<name>A0ACC3Z8W2_COLTU</name>
<reference evidence="1 2" key="1">
    <citation type="journal article" date="2020" name="Phytopathology">
        <title>Genome Sequence Resources of Colletotrichum truncatum, C. plurivorum, C. musicola, and C. sojae: Four Species Pathogenic to Soybean (Glycine max).</title>
        <authorList>
            <person name="Rogerio F."/>
            <person name="Boufleur T.R."/>
            <person name="Ciampi-Guillardi M."/>
            <person name="Sukno S.A."/>
            <person name="Thon M.R."/>
            <person name="Massola Junior N.S."/>
            <person name="Baroncelli R."/>
        </authorList>
    </citation>
    <scope>NUCLEOTIDE SEQUENCE [LARGE SCALE GENOMIC DNA]</scope>
    <source>
        <strain evidence="1 2">CMES1059</strain>
    </source>
</reference>